<sequence length="149" mass="17151">MINQDMTIRAATRRDIDVLLAIEQECYRFPWSRRQFVDELDNPIAALDVAVVDHQLAGYLCSWLICGELQIQNLATSPHYRRCGIGQALLTYVIERSQQQGLLAAWLEVRENNQAAINLYQACGFKLQGRRKKYYQDGEDALLLGRKFT</sequence>
<feature type="domain" description="N-acetyltransferase" evidence="4">
    <location>
        <begin position="6"/>
        <end position="149"/>
    </location>
</feature>
<dbReference type="PROSITE" id="PS51186">
    <property type="entry name" value="GNAT"/>
    <property type="match status" value="1"/>
</dbReference>
<dbReference type="Proteomes" id="UP000632828">
    <property type="component" value="Unassembled WGS sequence"/>
</dbReference>
<evidence type="ECO:0000256" key="3">
    <source>
        <dbReference type="RuleBase" id="RU363094"/>
    </source>
</evidence>
<dbReference type="InterPro" id="IPR016181">
    <property type="entry name" value="Acyl_CoA_acyltransferase"/>
</dbReference>
<dbReference type="RefSeq" id="WP_191153450.1">
    <property type="nucleotide sequence ID" value="NZ_JACWUN010000001.1"/>
</dbReference>
<comment type="function">
    <text evidence="3">Acetylates the N-terminal alanine of ribosomal protein bS18.</text>
</comment>
<comment type="subcellular location">
    <subcellularLocation>
        <location evidence="3">Cytoplasm</location>
    </subcellularLocation>
</comment>
<dbReference type="PANTHER" id="PTHR42919">
    <property type="entry name" value="N-ALPHA-ACETYLTRANSFERASE"/>
    <property type="match status" value="1"/>
</dbReference>
<evidence type="ECO:0000313" key="5">
    <source>
        <dbReference type="EMBL" id="MBD1399175.1"/>
    </source>
</evidence>
<keyword evidence="1" id="KW-0808">Transferase</keyword>
<keyword evidence="5" id="KW-0687">Ribonucleoprotein</keyword>
<comment type="similarity">
    <text evidence="3">Belongs to the acetyltransferase family. RimI subfamily.</text>
</comment>
<dbReference type="GO" id="GO:0005840">
    <property type="term" value="C:ribosome"/>
    <property type="evidence" value="ECO:0007669"/>
    <property type="project" value="UniProtKB-KW"/>
</dbReference>
<gene>
    <name evidence="5" type="primary">rimI</name>
    <name evidence="5" type="ORF">ICT70_00650</name>
</gene>
<dbReference type="SUPFAM" id="SSF55729">
    <property type="entry name" value="Acyl-CoA N-acyltransferases (Nat)"/>
    <property type="match status" value="1"/>
</dbReference>
<dbReference type="EC" id="2.3.1.266" evidence="3"/>
<dbReference type="InterPro" id="IPR000182">
    <property type="entry name" value="GNAT_dom"/>
</dbReference>
<name>A0A8J6QP51_9BACT</name>
<evidence type="ECO:0000256" key="1">
    <source>
        <dbReference type="ARBA" id="ARBA00022679"/>
    </source>
</evidence>
<organism evidence="5 6">
    <name type="scientific">Pelovirga terrestris</name>
    <dbReference type="NCBI Taxonomy" id="2771352"/>
    <lineage>
        <taxon>Bacteria</taxon>
        <taxon>Pseudomonadati</taxon>
        <taxon>Thermodesulfobacteriota</taxon>
        <taxon>Desulfuromonadia</taxon>
        <taxon>Geobacterales</taxon>
        <taxon>Geobacteraceae</taxon>
        <taxon>Pelovirga</taxon>
    </lineage>
</organism>
<dbReference type="Gene3D" id="3.40.630.30">
    <property type="match status" value="1"/>
</dbReference>
<keyword evidence="5" id="KW-0689">Ribosomal protein</keyword>
<dbReference type="GO" id="GO:0005737">
    <property type="term" value="C:cytoplasm"/>
    <property type="evidence" value="ECO:0007669"/>
    <property type="project" value="UniProtKB-SubCell"/>
</dbReference>
<dbReference type="PANTHER" id="PTHR42919:SF8">
    <property type="entry name" value="N-ALPHA-ACETYLTRANSFERASE 50"/>
    <property type="match status" value="1"/>
</dbReference>
<keyword evidence="3" id="KW-0963">Cytoplasm</keyword>
<dbReference type="GO" id="GO:0008999">
    <property type="term" value="F:protein-N-terminal-alanine acetyltransferase activity"/>
    <property type="evidence" value="ECO:0007669"/>
    <property type="project" value="UniProtKB-EC"/>
</dbReference>
<comment type="catalytic activity">
    <reaction evidence="3">
        <text>N-terminal L-alanyl-[ribosomal protein bS18] + acetyl-CoA = N-terminal N(alpha)-acetyl-L-alanyl-[ribosomal protein bS18] + CoA + H(+)</text>
        <dbReference type="Rhea" id="RHEA:43756"/>
        <dbReference type="Rhea" id="RHEA-COMP:10676"/>
        <dbReference type="Rhea" id="RHEA-COMP:10677"/>
        <dbReference type="ChEBI" id="CHEBI:15378"/>
        <dbReference type="ChEBI" id="CHEBI:57287"/>
        <dbReference type="ChEBI" id="CHEBI:57288"/>
        <dbReference type="ChEBI" id="CHEBI:64718"/>
        <dbReference type="ChEBI" id="CHEBI:83683"/>
        <dbReference type="EC" id="2.3.1.266"/>
    </reaction>
</comment>
<accession>A0A8J6QP51</accession>
<dbReference type="InterPro" id="IPR051556">
    <property type="entry name" value="N-term/lysine_N-AcTrnsfr"/>
</dbReference>
<dbReference type="InterPro" id="IPR006464">
    <property type="entry name" value="AcTrfase_RimI/Ard1"/>
</dbReference>
<evidence type="ECO:0000256" key="2">
    <source>
        <dbReference type="ARBA" id="ARBA00023315"/>
    </source>
</evidence>
<comment type="caution">
    <text evidence="5">The sequence shown here is derived from an EMBL/GenBank/DDBJ whole genome shotgun (WGS) entry which is preliminary data.</text>
</comment>
<keyword evidence="6" id="KW-1185">Reference proteome</keyword>
<dbReference type="NCBIfam" id="TIGR01575">
    <property type="entry name" value="rimI"/>
    <property type="match status" value="1"/>
</dbReference>
<proteinExistence type="inferred from homology"/>
<dbReference type="AlphaFoldDB" id="A0A8J6QP51"/>
<dbReference type="CDD" id="cd04301">
    <property type="entry name" value="NAT_SF"/>
    <property type="match status" value="1"/>
</dbReference>
<reference evidence="5" key="1">
    <citation type="submission" date="2020-09" db="EMBL/GenBank/DDBJ databases">
        <title>Pelobacter alkaliphilus sp. nov., a novel anaerobic arsenate-reducing bacterium from terrestrial mud volcano.</title>
        <authorList>
            <person name="Khomyakova M.A."/>
            <person name="Merkel A.Y."/>
            <person name="Slobodkin A.I."/>
        </authorList>
    </citation>
    <scope>NUCLEOTIDE SEQUENCE</scope>
    <source>
        <strain evidence="5">M08fum</strain>
    </source>
</reference>
<dbReference type="EMBL" id="JACWUN010000001">
    <property type="protein sequence ID" value="MBD1399175.1"/>
    <property type="molecule type" value="Genomic_DNA"/>
</dbReference>
<evidence type="ECO:0000259" key="4">
    <source>
        <dbReference type="PROSITE" id="PS51186"/>
    </source>
</evidence>
<keyword evidence="2" id="KW-0012">Acyltransferase</keyword>
<protein>
    <recommendedName>
        <fullName evidence="3">[Ribosomal protein bS18]-alanine N-acetyltransferase</fullName>
        <ecNumber evidence="3">2.3.1.266</ecNumber>
    </recommendedName>
</protein>
<evidence type="ECO:0000313" key="6">
    <source>
        <dbReference type="Proteomes" id="UP000632828"/>
    </source>
</evidence>
<dbReference type="Pfam" id="PF00583">
    <property type="entry name" value="Acetyltransf_1"/>
    <property type="match status" value="1"/>
</dbReference>